<name>A0A2D0S4C2_ICTPU</name>
<dbReference type="GO" id="GO:0038023">
    <property type="term" value="F:signaling receptor activity"/>
    <property type="evidence" value="ECO:0007669"/>
    <property type="project" value="InterPro"/>
</dbReference>
<keyword evidence="1" id="KW-1185">Reference proteome</keyword>
<dbReference type="GO" id="GO:0016020">
    <property type="term" value="C:membrane"/>
    <property type="evidence" value="ECO:0007669"/>
    <property type="project" value="InterPro"/>
</dbReference>
<dbReference type="AlphaFoldDB" id="A0A2D0S4C2"/>
<dbReference type="RefSeq" id="XP_017337285.1">
    <property type="nucleotide sequence ID" value="XM_017481796.3"/>
</dbReference>
<dbReference type="InterPro" id="IPR013783">
    <property type="entry name" value="Ig-like_fold"/>
</dbReference>
<evidence type="ECO:0000313" key="2">
    <source>
        <dbReference type="RefSeq" id="XP_017337285.1"/>
    </source>
</evidence>
<reference evidence="1" key="1">
    <citation type="journal article" date="2016" name="Nat. Commun.">
        <title>The channel catfish genome sequence provides insights into the evolution of scale formation in teleosts.</title>
        <authorList>
            <person name="Liu Z."/>
            <person name="Liu S."/>
            <person name="Yao J."/>
            <person name="Bao L."/>
            <person name="Zhang J."/>
            <person name="Li Y."/>
            <person name="Jiang C."/>
            <person name="Sun L."/>
            <person name="Wang R."/>
            <person name="Zhang Y."/>
            <person name="Zhou T."/>
            <person name="Zeng Q."/>
            <person name="Fu Q."/>
            <person name="Gao S."/>
            <person name="Li N."/>
            <person name="Koren S."/>
            <person name="Jiang Y."/>
            <person name="Zimin A."/>
            <person name="Xu P."/>
            <person name="Phillippy A.M."/>
            <person name="Geng X."/>
            <person name="Song L."/>
            <person name="Sun F."/>
            <person name="Li C."/>
            <person name="Wang X."/>
            <person name="Chen A."/>
            <person name="Jin Y."/>
            <person name="Yuan Z."/>
            <person name="Yang Y."/>
            <person name="Tan S."/>
            <person name="Peatman E."/>
            <person name="Lu J."/>
            <person name="Qin Z."/>
            <person name="Dunham R."/>
            <person name="Li Z."/>
            <person name="Sonstegard T."/>
            <person name="Feng J."/>
            <person name="Danzmann R.G."/>
            <person name="Schroeder S."/>
            <person name="Scheffler B."/>
            <person name="Duke M.V."/>
            <person name="Ballard L."/>
            <person name="Kucuktas H."/>
            <person name="Kaltenboeck L."/>
            <person name="Liu H."/>
            <person name="Armbruster J."/>
            <person name="Xie Y."/>
            <person name="Kirby M.L."/>
            <person name="Tian Y."/>
            <person name="Flanagan M.E."/>
            <person name="Mu W."/>
            <person name="Waldbieser G.C."/>
        </authorList>
    </citation>
    <scope>NUCLEOTIDE SEQUENCE [LARGE SCALE GENOMIC DNA]</scope>
    <source>
        <strain evidence="1">SDA103</strain>
    </source>
</reference>
<protein>
    <submittedName>
        <fullName evidence="2">Cd7 antigen-like</fullName>
    </submittedName>
</protein>
<dbReference type="SUPFAM" id="SSF48726">
    <property type="entry name" value="Immunoglobulin"/>
    <property type="match status" value="1"/>
</dbReference>
<dbReference type="OMA" id="SHEPCNC"/>
<dbReference type="InterPro" id="IPR039090">
    <property type="entry name" value="CD7"/>
</dbReference>
<sequence>MYTHTHQYCSQFYSGTTGEKVIRIVMDKWLLKRHQFFVYLITFLSTAFGDVVYFHAHRNSSIEFSCVPPERSDKLFAFSLTREWLKQREVLYHNFQDKPTLKDMTFKDRISEQTEPMNYSIHLSIRHLQGYDTDMYMCMFHYSKTTGFNNLSGNKFVLYVQDYHIEPCSCYSYTPLLFSLSAAAGLLFFIILILTAVHCMKPRRGHQTKQELLIPIYEEMNGVREKTNSRVQEDDISSLYVQPKKENPYIN</sequence>
<dbReference type="PANTHER" id="PTHR15343">
    <property type="entry name" value="CD7"/>
    <property type="match status" value="1"/>
</dbReference>
<dbReference type="GO" id="GO:0002250">
    <property type="term" value="P:adaptive immune response"/>
    <property type="evidence" value="ECO:0007669"/>
    <property type="project" value="InterPro"/>
</dbReference>
<dbReference type="GeneID" id="108272930"/>
<reference evidence="2" key="2">
    <citation type="submission" date="2025-08" db="UniProtKB">
        <authorList>
            <consortium name="RefSeq"/>
        </authorList>
    </citation>
    <scope>IDENTIFICATION</scope>
    <source>
        <tissue evidence="2">Blood</tissue>
    </source>
</reference>
<accession>A0A2D0S4C2</accession>
<dbReference type="InterPro" id="IPR036179">
    <property type="entry name" value="Ig-like_dom_sf"/>
</dbReference>
<dbReference type="Gene3D" id="2.60.40.10">
    <property type="entry name" value="Immunoglobulins"/>
    <property type="match status" value="1"/>
</dbReference>
<proteinExistence type="predicted"/>
<dbReference type="PANTHER" id="PTHR15343:SF1">
    <property type="entry name" value="CD7 ANTIGEN-LIKE"/>
    <property type="match status" value="1"/>
</dbReference>
<dbReference type="KEGG" id="ipu:108272930"/>
<dbReference type="OrthoDB" id="8917013at2759"/>
<dbReference type="Proteomes" id="UP000221080">
    <property type="component" value="Chromosome 12"/>
</dbReference>
<dbReference type="CTD" id="100001623"/>
<gene>
    <name evidence="2" type="primary">cd7al</name>
</gene>
<organism evidence="1 2">
    <name type="scientific">Ictalurus punctatus</name>
    <name type="common">Channel catfish</name>
    <name type="synonym">Silurus punctatus</name>
    <dbReference type="NCBI Taxonomy" id="7998"/>
    <lineage>
        <taxon>Eukaryota</taxon>
        <taxon>Metazoa</taxon>
        <taxon>Chordata</taxon>
        <taxon>Craniata</taxon>
        <taxon>Vertebrata</taxon>
        <taxon>Euteleostomi</taxon>
        <taxon>Actinopterygii</taxon>
        <taxon>Neopterygii</taxon>
        <taxon>Teleostei</taxon>
        <taxon>Ostariophysi</taxon>
        <taxon>Siluriformes</taxon>
        <taxon>Ictaluridae</taxon>
        <taxon>Ictalurus</taxon>
    </lineage>
</organism>
<evidence type="ECO:0000313" key="1">
    <source>
        <dbReference type="Proteomes" id="UP000221080"/>
    </source>
</evidence>